<protein>
    <submittedName>
        <fullName evidence="1">Uncharacterized protein</fullName>
    </submittedName>
</protein>
<dbReference type="Proteomes" id="UP000604273">
    <property type="component" value="Unassembled WGS sequence"/>
</dbReference>
<comment type="caution">
    <text evidence="1">The sequence shown here is derived from an EMBL/GenBank/DDBJ whole genome shotgun (WGS) entry which is preliminary data.</text>
</comment>
<gene>
    <name evidence="1" type="ORF">FGADI_5830</name>
</gene>
<evidence type="ECO:0000313" key="1">
    <source>
        <dbReference type="EMBL" id="KAF4953496.1"/>
    </source>
</evidence>
<name>A0A8H4T901_9HYPO</name>
<dbReference type="OrthoDB" id="4636359at2759"/>
<reference evidence="1" key="1">
    <citation type="journal article" date="2020" name="BMC Genomics">
        <title>Correction to: Identification and distribution of gene clusters required for synthesis of sphingolipid metabolism inhibitors in diverse species of the filamentous fungus Fusarium.</title>
        <authorList>
            <person name="Kim H.S."/>
            <person name="Lohmar J.M."/>
            <person name="Busman M."/>
            <person name="Brown D.W."/>
            <person name="Naumann T.A."/>
            <person name="Divon H.H."/>
            <person name="Lysoe E."/>
            <person name="Uhlig S."/>
            <person name="Proctor R.H."/>
        </authorList>
    </citation>
    <scope>NUCLEOTIDE SEQUENCE</scope>
    <source>
        <strain evidence="1">NRRL 45417</strain>
    </source>
</reference>
<sequence>MDPFHNLPAEIRIQILGSIPSYATTARLIRVSPSMLAQYRTTESENMKEYLSILVGTNMDGHGTLQDALAIIYLSLADHEDQICNVVLDWEAKTLPLPFSRGEDEIVTKLRLLFEPMNEFIDDYLNKAMVQNTVEAYLQPPRGTYIDTVDPQRITLHDLNSQERLRLFQAFIKFEVLCKLSSKRVDSAQATLPLKLVPPELNRREKKALVCVYEYMRDSYSAIFAQCAGAQTFKDYKKTCDDLGRNKRQSNGTDTEANQVVKTQRTIYQQRAWVFFDNARFCPGQEAHFPTEEEIKVEITRLKNERMMEMRKQWGEYFAKRRPNPPFYKHFAQRHDSTAAKKLEISWKASDRSLIAPPFFAVRNVGQVIVEKPEAPQIRPTADWLTAWLTTRLTGLWENTTGL</sequence>
<reference evidence="1" key="2">
    <citation type="submission" date="2020-05" db="EMBL/GenBank/DDBJ databases">
        <authorList>
            <person name="Kim H.-S."/>
            <person name="Proctor R.H."/>
            <person name="Brown D.W."/>
        </authorList>
    </citation>
    <scope>NUCLEOTIDE SEQUENCE</scope>
    <source>
        <strain evidence="1">NRRL 45417</strain>
    </source>
</reference>
<proteinExistence type="predicted"/>
<dbReference type="EMBL" id="JABFAI010000135">
    <property type="protein sequence ID" value="KAF4953496.1"/>
    <property type="molecule type" value="Genomic_DNA"/>
</dbReference>
<keyword evidence="2" id="KW-1185">Reference proteome</keyword>
<dbReference type="AlphaFoldDB" id="A0A8H4T901"/>
<accession>A0A8H4T901</accession>
<evidence type="ECO:0000313" key="2">
    <source>
        <dbReference type="Proteomes" id="UP000604273"/>
    </source>
</evidence>
<organism evidence="1 2">
    <name type="scientific">Fusarium gaditjirri</name>
    <dbReference type="NCBI Taxonomy" id="282569"/>
    <lineage>
        <taxon>Eukaryota</taxon>
        <taxon>Fungi</taxon>
        <taxon>Dikarya</taxon>
        <taxon>Ascomycota</taxon>
        <taxon>Pezizomycotina</taxon>
        <taxon>Sordariomycetes</taxon>
        <taxon>Hypocreomycetidae</taxon>
        <taxon>Hypocreales</taxon>
        <taxon>Nectriaceae</taxon>
        <taxon>Fusarium</taxon>
        <taxon>Fusarium nisikadoi species complex</taxon>
    </lineage>
</organism>